<evidence type="ECO:0000256" key="3">
    <source>
        <dbReference type="ARBA" id="ARBA00022989"/>
    </source>
</evidence>
<comment type="similarity">
    <text evidence="5">Belongs to the 4-toluene sulfonate uptake permease (TSUP) (TC 2.A.102) family.</text>
</comment>
<evidence type="ECO:0000256" key="1">
    <source>
        <dbReference type="ARBA" id="ARBA00004141"/>
    </source>
</evidence>
<dbReference type="InterPro" id="IPR002781">
    <property type="entry name" value="TM_pro_TauE-like"/>
</dbReference>
<sequence>MLVACCIACSVLLGACLQRISGMGLGLVAGPVLSLLMGGVDGIVMMNILAVINASIIALTVWRDIDWKRWVLLGPIMVVGSIPGALLVRSVSPAWVQVIVGALITVSLIATVVRGAKLRRVDFADNQVVEWFCAASYLVVAHRGSYWRDARGDRYGSAYCSSSQQISFPCAGFSPGSCGRYNCPDQRYYLGVNRRIISSFTNMTTGRSLPRSAGA</sequence>
<evidence type="ECO:0000256" key="4">
    <source>
        <dbReference type="ARBA" id="ARBA00023136"/>
    </source>
</evidence>
<comment type="subcellular location">
    <subcellularLocation>
        <location evidence="5">Cell membrane</location>
        <topology evidence="5">Multi-pass membrane protein</topology>
    </subcellularLocation>
    <subcellularLocation>
        <location evidence="1">Membrane</location>
        <topology evidence="1">Multi-pass membrane protein</topology>
    </subcellularLocation>
</comment>
<keyword evidence="3 5" id="KW-1133">Transmembrane helix</keyword>
<proteinExistence type="inferred from homology"/>
<name>A0ABY0V5X8_9ACTO</name>
<feature type="transmembrane region" description="Helical" evidence="5">
    <location>
        <begin position="42"/>
        <end position="62"/>
    </location>
</feature>
<dbReference type="Proteomes" id="UP000198976">
    <property type="component" value="Chromosome I"/>
</dbReference>
<evidence type="ECO:0000313" key="7">
    <source>
        <dbReference type="Proteomes" id="UP000198976"/>
    </source>
</evidence>
<dbReference type="RefSeq" id="WP_092648331.1">
    <property type="nucleotide sequence ID" value="NZ_LT629792.1"/>
</dbReference>
<organism evidence="6 7">
    <name type="scientific">Schaalia radingae</name>
    <dbReference type="NCBI Taxonomy" id="131110"/>
    <lineage>
        <taxon>Bacteria</taxon>
        <taxon>Bacillati</taxon>
        <taxon>Actinomycetota</taxon>
        <taxon>Actinomycetes</taxon>
        <taxon>Actinomycetales</taxon>
        <taxon>Actinomycetaceae</taxon>
        <taxon>Schaalia</taxon>
    </lineage>
</organism>
<evidence type="ECO:0000313" key="6">
    <source>
        <dbReference type="EMBL" id="SDT88368.1"/>
    </source>
</evidence>
<accession>A0ABY0V5X8</accession>
<feature type="transmembrane region" description="Helical" evidence="5">
    <location>
        <begin position="94"/>
        <end position="113"/>
    </location>
</feature>
<evidence type="ECO:0000256" key="2">
    <source>
        <dbReference type="ARBA" id="ARBA00022692"/>
    </source>
</evidence>
<gene>
    <name evidence="6" type="ORF">SAMN04489714_0536</name>
</gene>
<keyword evidence="5" id="KW-1003">Cell membrane</keyword>
<dbReference type="EMBL" id="LT629792">
    <property type="protein sequence ID" value="SDT88368.1"/>
    <property type="molecule type" value="Genomic_DNA"/>
</dbReference>
<reference evidence="6 7" key="1">
    <citation type="submission" date="2016-10" db="EMBL/GenBank/DDBJ databases">
        <authorList>
            <person name="Varghese N."/>
            <person name="Submissions S."/>
        </authorList>
    </citation>
    <scope>NUCLEOTIDE SEQUENCE [LARGE SCALE GENOMIC DNA]</scope>
    <source>
        <strain evidence="6 7">DSM 9169</strain>
    </source>
</reference>
<keyword evidence="2 5" id="KW-0812">Transmembrane</keyword>
<protein>
    <recommendedName>
        <fullName evidence="5">Probable membrane transporter protein</fullName>
    </recommendedName>
</protein>
<keyword evidence="4 5" id="KW-0472">Membrane</keyword>
<dbReference type="Pfam" id="PF01925">
    <property type="entry name" value="TauE"/>
    <property type="match status" value="1"/>
</dbReference>
<feature type="transmembrane region" description="Helical" evidence="5">
    <location>
        <begin position="69"/>
        <end position="88"/>
    </location>
</feature>
<evidence type="ECO:0000256" key="5">
    <source>
        <dbReference type="RuleBase" id="RU363041"/>
    </source>
</evidence>
<keyword evidence="7" id="KW-1185">Reference proteome</keyword>